<dbReference type="HOGENOM" id="CLU_799000_0_0_0"/>
<name>L0DG05_SINAD</name>
<dbReference type="EMBL" id="CP003364">
    <property type="protein sequence ID" value="AGA27748.1"/>
    <property type="molecule type" value="Genomic_DNA"/>
</dbReference>
<keyword evidence="1" id="KW-0472">Membrane</keyword>
<evidence type="ECO:0000259" key="2">
    <source>
        <dbReference type="Pfam" id="PF07596"/>
    </source>
</evidence>
<dbReference type="PANTHER" id="PTHR30093">
    <property type="entry name" value="GENERAL SECRETION PATHWAY PROTEIN G"/>
    <property type="match status" value="1"/>
</dbReference>
<dbReference type="AlphaFoldDB" id="L0DG05"/>
<dbReference type="InterPro" id="IPR027558">
    <property type="entry name" value="Pre_pil_HX9DG_C"/>
</dbReference>
<protein>
    <recommendedName>
        <fullName evidence="2">DUF1559 domain-containing protein</fullName>
    </recommendedName>
</protein>
<feature type="domain" description="DUF1559" evidence="2">
    <location>
        <begin position="285"/>
        <end position="327"/>
    </location>
</feature>
<dbReference type="eggNOG" id="COG4968">
    <property type="taxonomic scope" value="Bacteria"/>
</dbReference>
<evidence type="ECO:0000256" key="1">
    <source>
        <dbReference type="SAM" id="Phobius"/>
    </source>
</evidence>
<keyword evidence="4" id="KW-1185">Reference proteome</keyword>
<dbReference type="PANTHER" id="PTHR30093:SF2">
    <property type="entry name" value="TYPE II SECRETION SYSTEM PROTEIN H"/>
    <property type="match status" value="1"/>
</dbReference>
<proteinExistence type="predicted"/>
<feature type="transmembrane region" description="Helical" evidence="1">
    <location>
        <begin position="53"/>
        <end position="76"/>
    </location>
</feature>
<dbReference type="NCBIfam" id="TIGR04294">
    <property type="entry name" value="pre_pil_HX9DG"/>
    <property type="match status" value="1"/>
</dbReference>
<accession>L0DG05</accession>
<feature type="domain" description="DUF1559" evidence="2">
    <location>
        <begin position="139"/>
        <end position="273"/>
    </location>
</feature>
<dbReference type="Proteomes" id="UP000010798">
    <property type="component" value="Chromosome"/>
</dbReference>
<evidence type="ECO:0000313" key="4">
    <source>
        <dbReference type="Proteomes" id="UP000010798"/>
    </source>
</evidence>
<dbReference type="KEGG" id="saci:Sinac_3491"/>
<gene>
    <name evidence="3" type="ordered locus">Sinac_3491</name>
</gene>
<feature type="transmembrane region" description="Helical" evidence="1">
    <location>
        <begin position="96"/>
        <end position="118"/>
    </location>
</feature>
<keyword evidence="1" id="KW-0812">Transmembrane</keyword>
<dbReference type="Pfam" id="PF07596">
    <property type="entry name" value="SBP_bac_10"/>
    <property type="match status" value="2"/>
</dbReference>
<keyword evidence="1" id="KW-1133">Transmembrane helix</keyword>
<dbReference type="RefSeq" id="WP_015246892.1">
    <property type="nucleotide sequence ID" value="NC_019892.1"/>
</dbReference>
<dbReference type="InterPro" id="IPR011453">
    <property type="entry name" value="DUF1559"/>
</dbReference>
<feature type="transmembrane region" description="Helical" evidence="1">
    <location>
        <begin position="12"/>
        <end position="41"/>
    </location>
</feature>
<dbReference type="OrthoDB" id="285651at2"/>
<evidence type="ECO:0000313" key="3">
    <source>
        <dbReference type="EMBL" id="AGA27748.1"/>
    </source>
</evidence>
<reference evidence="3 4" key="1">
    <citation type="submission" date="2012-02" db="EMBL/GenBank/DDBJ databases">
        <title>Complete sequence of chromosome of Singulisphaera acidiphila DSM 18658.</title>
        <authorList>
            <consortium name="US DOE Joint Genome Institute (JGI-PGF)"/>
            <person name="Lucas S."/>
            <person name="Copeland A."/>
            <person name="Lapidus A."/>
            <person name="Glavina del Rio T."/>
            <person name="Dalin E."/>
            <person name="Tice H."/>
            <person name="Bruce D."/>
            <person name="Goodwin L."/>
            <person name="Pitluck S."/>
            <person name="Peters L."/>
            <person name="Ovchinnikova G."/>
            <person name="Chertkov O."/>
            <person name="Kyrpides N."/>
            <person name="Mavromatis K."/>
            <person name="Ivanova N."/>
            <person name="Brettin T."/>
            <person name="Detter J.C."/>
            <person name="Han C."/>
            <person name="Larimer F."/>
            <person name="Land M."/>
            <person name="Hauser L."/>
            <person name="Markowitz V."/>
            <person name="Cheng J.-F."/>
            <person name="Hugenholtz P."/>
            <person name="Woyke T."/>
            <person name="Wu D."/>
            <person name="Tindall B."/>
            <person name="Pomrenke H."/>
            <person name="Brambilla E."/>
            <person name="Klenk H.-P."/>
            <person name="Eisen J.A."/>
        </authorList>
    </citation>
    <scope>NUCLEOTIDE SEQUENCE [LARGE SCALE GENOMIC DNA]</scope>
    <source>
        <strain evidence="4">ATCC BAA-1392 / DSM 18658 / VKM B-2454 / MOB10</strain>
    </source>
</reference>
<dbReference type="STRING" id="886293.Sinac_3491"/>
<organism evidence="3 4">
    <name type="scientific">Singulisphaera acidiphila (strain ATCC BAA-1392 / DSM 18658 / VKM B-2454 / MOB10)</name>
    <dbReference type="NCBI Taxonomy" id="886293"/>
    <lineage>
        <taxon>Bacteria</taxon>
        <taxon>Pseudomonadati</taxon>
        <taxon>Planctomycetota</taxon>
        <taxon>Planctomycetia</taxon>
        <taxon>Isosphaerales</taxon>
        <taxon>Isosphaeraceae</taxon>
        <taxon>Singulisphaera</taxon>
    </lineage>
</organism>
<sequence>MRHYLAWGSLGLLALLLLDCIGFGVPIDLVFSLAFGWLFFLNRMISKIRINGIGLVNGLVCLALFAIGLHLFLGWLHGQMQGQGRDQAASPWKRSWTTSLVAIIVLMFVAGLTSVGVAHQTGWLITSRKPLLSRGSMMAATRHQSVNNLKQIGLALYNYNRHEETASFPPGGTFDPQGRAQHGWQALILAQMDNQVLYNQINFDLPWNDRSNSTSFGTALEFYLNPAIGGFEKDSKGYALSHYSGNALVIGGDKSRNTKDITDGEAQTMMAGEVPSSFKPWGNPTNWRDPAKGINRSSDGFGSPFQGGANFLFVDGSVRFIKDNIDPRTWKALGTPSGGEAISSDSY</sequence>